<dbReference type="Pfam" id="PF08548">
    <property type="entry name" value="Peptidase_M10_C"/>
    <property type="match status" value="1"/>
</dbReference>
<dbReference type="Gene3D" id="2.150.10.10">
    <property type="entry name" value="Serralysin-like metalloprotease, C-terminal"/>
    <property type="match status" value="1"/>
</dbReference>
<dbReference type="NCBIfam" id="NF012211">
    <property type="entry name" value="tand_rpt_95"/>
    <property type="match status" value="2"/>
</dbReference>
<evidence type="ECO:0000256" key="2">
    <source>
        <dbReference type="ARBA" id="ARBA00022525"/>
    </source>
</evidence>
<evidence type="ECO:0000313" key="6">
    <source>
        <dbReference type="Proteomes" id="UP001300261"/>
    </source>
</evidence>
<dbReference type="SUPFAM" id="SSF51120">
    <property type="entry name" value="beta-Roll"/>
    <property type="match status" value="1"/>
</dbReference>
<dbReference type="InterPro" id="IPR006026">
    <property type="entry name" value="Peptidase_Metallo"/>
</dbReference>
<comment type="caution">
    <text evidence="5">The sequence shown here is derived from an EMBL/GenBank/DDBJ whole genome shotgun (WGS) entry which is preliminary data.</text>
</comment>
<dbReference type="Gene3D" id="2.60.40.3440">
    <property type="match status" value="1"/>
</dbReference>
<dbReference type="Gene3D" id="3.40.390.10">
    <property type="entry name" value="Collagenase (Catalytic Domain)"/>
    <property type="match status" value="1"/>
</dbReference>
<protein>
    <submittedName>
        <fullName evidence="5">Ig-like domain-containing protein</fullName>
    </submittedName>
</protein>
<keyword evidence="6" id="KW-1185">Reference proteome</keyword>
<evidence type="ECO:0000256" key="1">
    <source>
        <dbReference type="ARBA" id="ARBA00004613"/>
    </source>
</evidence>
<dbReference type="InterPro" id="IPR034033">
    <property type="entry name" value="Serralysin-like"/>
</dbReference>
<sequence length="1211" mass="124854">MADLSSDEGMATGSAPGFTAFAPLHDTDGLILHDEQSCPCLACGMREEDSSDAAGDGTTNSSETSFAPSPLGDLADYLTSGYWADKGLVVSNPEGTLSHNLGTSGADPNNGVLYYNISGYSSDADGLTADRQFLVREIFKLYEATLGIDFIETTSTDASVVDFFFSDNSSGAFANYSYYSNGELAAGYVNISTTWSGGTSTYNDYTLQTIFHEIGHALGLGHQGNYNGSAIYGTDNTFENDSWQASMMSYFSQTENTSVDASRVYLQTPMSVDWMALDDLYGSQGYGVANAFTEDTTWGFNTTITSEVSDIWAQWSTYAGNTASTIVDSGGTDTLDLSGFSNNTVINLAPSDRTATSPSVSSIGGKVGNLTIAEGTIIENAIGGAGSETFYGNSADNTLTGNGGDDTFHDSLGSDTYLGGSGTDWVLFAGNFSDYSFSVTGSFLQVINAAVDLVESTVDWLGFADQNLTFENIVDSLTSEPTPNTAPVTADDTFAVDEDAVLSGVSLLANDADADGDTLSIATVNGSAANVGNLIQLASGAILTVNLDGTFDYDQNGAFDALADGETATDSFTYTATDGVEGSGTATVTITVNGTSVNAAPVAANDAFSVDENIVLSGVSLLANDADANGDALSIATVNGSVANVGNQILLASGAILTVNADGTFDYDQNGAFDALADGETAIDSFTYTATDGVEGSGTATVTITVNGASENTVPVAADDSYNVAENETLSNNLLVNDDDGDGDSLTIVEVEGSATDVGNQITLASGARLTVNADGSFDYDPNGAFDYLEAGQTGTDSFSYRISDGQGGYDTATVSLTIDGYSPSVTTEPASVTVDFEGMVPGTYSGQEGLEFAGMNITSDSPLSGSLSGISSGFTITSSDMDFDLDSLMLQAVSGRVRLQFEAYDDGVLVGSTTVNTRSNRVSEVTFDSTFDSADRIVVSANGEFLVDEIGLVTHAEGLPGGNTAPEAADDSFATDEGTPVSRNLLANDGDADGDALTVTSVAGQTGGTVTLATGAIVIFAEDGSFTYDPNGAFDYLFDGESATDSFVYEISDGNGGADTATAVIAISGIGTPPPEPATAVIGFESGTIGEAFTSEDGFVFTDLVATDRSTGVAAGSLAGQSSGDSLTIARSDGEAFDFEQCFFSAVSGKNVEVTVEGYFDGQLVGSDSFRTWDNKESLATLPDSTFDQVDEVVITATGGVILDELTLIF</sequence>
<dbReference type="Pfam" id="PF17963">
    <property type="entry name" value="Big_9"/>
    <property type="match status" value="4"/>
</dbReference>
<dbReference type="NCBIfam" id="TIGR01965">
    <property type="entry name" value="VCBS_repeat"/>
    <property type="match status" value="3"/>
</dbReference>
<name>A0ABT3QVK0_9HYPH</name>
<dbReference type="InterPro" id="IPR024079">
    <property type="entry name" value="MetalloPept_cat_dom_sf"/>
</dbReference>
<dbReference type="SMART" id="SM00235">
    <property type="entry name" value="ZnMc"/>
    <property type="match status" value="1"/>
</dbReference>
<dbReference type="EMBL" id="JAPEVI010000001">
    <property type="protein sequence ID" value="MCX2720881.1"/>
    <property type="molecule type" value="Genomic_DNA"/>
</dbReference>
<evidence type="ECO:0000313" key="5">
    <source>
        <dbReference type="EMBL" id="MCX2720881.1"/>
    </source>
</evidence>
<dbReference type="RefSeq" id="WP_265960578.1">
    <property type="nucleotide sequence ID" value="NZ_JAPEVI010000001.1"/>
</dbReference>
<keyword evidence="2" id="KW-0964">Secreted</keyword>
<dbReference type="InterPro" id="IPR011049">
    <property type="entry name" value="Serralysin-like_metalloprot_C"/>
</dbReference>
<dbReference type="InterPro" id="IPR010221">
    <property type="entry name" value="VCBS_dom"/>
</dbReference>
<organism evidence="5 6">
    <name type="scientific">Roseibium salinum</name>
    <dbReference type="NCBI Taxonomy" id="1604349"/>
    <lineage>
        <taxon>Bacteria</taxon>
        <taxon>Pseudomonadati</taxon>
        <taxon>Pseudomonadota</taxon>
        <taxon>Alphaproteobacteria</taxon>
        <taxon>Hyphomicrobiales</taxon>
        <taxon>Stappiaceae</taxon>
        <taxon>Roseibium</taxon>
    </lineage>
</organism>
<dbReference type="CDD" id="cd04277">
    <property type="entry name" value="ZnMc_serralysin_like"/>
    <property type="match status" value="1"/>
</dbReference>
<proteinExistence type="predicted"/>
<keyword evidence="3" id="KW-0677">Repeat</keyword>
<dbReference type="Proteomes" id="UP001300261">
    <property type="component" value="Unassembled WGS sequence"/>
</dbReference>
<dbReference type="Gene3D" id="2.60.40.2810">
    <property type="match status" value="1"/>
</dbReference>
<dbReference type="InterPro" id="IPR013858">
    <property type="entry name" value="Peptidase_M10B_C"/>
</dbReference>
<gene>
    <name evidence="5" type="ORF">ON753_00435</name>
</gene>
<comment type="subcellular location">
    <subcellularLocation>
        <location evidence="1">Secreted</location>
    </subcellularLocation>
</comment>
<dbReference type="SUPFAM" id="SSF55486">
    <property type="entry name" value="Metalloproteases ('zincins'), catalytic domain"/>
    <property type="match status" value="1"/>
</dbReference>
<evidence type="ECO:0000259" key="4">
    <source>
        <dbReference type="SMART" id="SM00235"/>
    </source>
</evidence>
<evidence type="ECO:0000256" key="3">
    <source>
        <dbReference type="ARBA" id="ARBA00022737"/>
    </source>
</evidence>
<reference evidence="5 6" key="1">
    <citation type="journal article" date="2016" name="Int. J. Syst. Evol. Microbiol.">
        <title>Labrenzia salina sp. nov., isolated from the rhizosphere of the halophyte Arthrocnemum macrostachyum.</title>
        <authorList>
            <person name="Camacho M."/>
            <person name="Redondo-Gomez S."/>
            <person name="Rodriguez-Llorente I."/>
            <person name="Rohde M."/>
            <person name="Sproer C."/>
            <person name="Schumann P."/>
            <person name="Klenk H.P."/>
            <person name="Montero-Calasanz M.D.C."/>
        </authorList>
    </citation>
    <scope>NUCLEOTIDE SEQUENCE [LARGE SCALE GENOMIC DNA]</scope>
    <source>
        <strain evidence="5 6">DSM 29163</strain>
    </source>
</reference>
<accession>A0ABT3QVK0</accession>
<feature type="domain" description="Peptidase metallopeptidase" evidence="4">
    <location>
        <begin position="103"/>
        <end position="253"/>
    </location>
</feature>